<comment type="caution">
    <text evidence="2">The sequence shown here is derived from an EMBL/GenBank/DDBJ whole genome shotgun (WGS) entry which is preliminary data.</text>
</comment>
<accession>A0A5J5J1T6</accession>
<evidence type="ECO:0000313" key="3">
    <source>
        <dbReference type="Proteomes" id="UP000325827"/>
    </source>
</evidence>
<feature type="domain" description="HNH nuclease" evidence="1">
    <location>
        <begin position="297"/>
        <end position="346"/>
    </location>
</feature>
<keyword evidence="3" id="KW-1185">Reference proteome</keyword>
<organism evidence="2 3">
    <name type="scientific">Microbacterium rhizomatis</name>
    <dbReference type="NCBI Taxonomy" id="1631477"/>
    <lineage>
        <taxon>Bacteria</taxon>
        <taxon>Bacillati</taxon>
        <taxon>Actinomycetota</taxon>
        <taxon>Actinomycetes</taxon>
        <taxon>Micrococcales</taxon>
        <taxon>Microbacteriaceae</taxon>
        <taxon>Microbacterium</taxon>
    </lineage>
</organism>
<dbReference type="InterPro" id="IPR003615">
    <property type="entry name" value="HNH_nuc"/>
</dbReference>
<reference evidence="3" key="1">
    <citation type="submission" date="2019-09" db="EMBL/GenBank/DDBJ databases">
        <title>Mumia zhuanghuii sp. nov. isolated from the intestinal contents of plateau pika (Ochotona curzoniae) in the Qinghai-Tibet plateau of China.</title>
        <authorList>
            <person name="Tian Z."/>
        </authorList>
    </citation>
    <scope>NUCLEOTIDE SEQUENCE [LARGE SCALE GENOMIC DNA]</scope>
    <source>
        <strain evidence="3">JCM 30598</strain>
    </source>
</reference>
<dbReference type="OrthoDB" id="3261064at2"/>
<evidence type="ECO:0000259" key="1">
    <source>
        <dbReference type="SMART" id="SM00507"/>
    </source>
</evidence>
<dbReference type="Gene3D" id="1.10.30.50">
    <property type="match status" value="1"/>
</dbReference>
<dbReference type="EMBL" id="VYSA01000002">
    <property type="protein sequence ID" value="KAA9108506.1"/>
    <property type="molecule type" value="Genomic_DNA"/>
</dbReference>
<proteinExistence type="predicted"/>
<dbReference type="Pfam" id="PF02720">
    <property type="entry name" value="DUF222"/>
    <property type="match status" value="1"/>
</dbReference>
<protein>
    <submittedName>
        <fullName evidence="2">DUF222 domain-containing protein</fullName>
    </submittedName>
</protein>
<name>A0A5J5J1T6_9MICO</name>
<sequence>MEAVFAAQRLMRVEAMHREMLDAAGERPFGSTEIVERSIRLELAAAMRITEYAAGMMLGYAKALVHRYPTALDSLAGARITLKHAEVLVDGLDQLTPDESAPLVAEVLRLAEAEPVGTFRRALRRLVERARAATLEERHEAALQTRRIAIEHGHDGMATLLLRAPEVELHAIFHRATAIAKAIIAQEVDGSRTLDQVRADVVCDLLVDGTTEATPAAERGIRASVVVTVPALSLLDDDAAASSDPAVVEGVGPIPISVARRLCGGDARWMRVLTHPETGMVLSVGREQYSPPAALRKLTKWRADRCMGPGCGVPASRCEIDHTVAWRDGGHTSLENNAPLCKGHHIVKHHGGWRVEQQPGSGGAIRWTSPTGRTYVVQPERRVPAFRSSEAASS</sequence>
<gene>
    <name evidence="2" type="ORF">F6B43_10275</name>
</gene>
<dbReference type="SMART" id="SM00507">
    <property type="entry name" value="HNHc"/>
    <property type="match status" value="1"/>
</dbReference>
<dbReference type="InterPro" id="IPR003870">
    <property type="entry name" value="DUF222"/>
</dbReference>
<dbReference type="Proteomes" id="UP000325827">
    <property type="component" value="Unassembled WGS sequence"/>
</dbReference>
<evidence type="ECO:0000313" key="2">
    <source>
        <dbReference type="EMBL" id="KAA9108506.1"/>
    </source>
</evidence>
<dbReference type="AlphaFoldDB" id="A0A5J5J1T6"/>
<dbReference type="CDD" id="cd00085">
    <property type="entry name" value="HNHc"/>
    <property type="match status" value="1"/>
</dbReference>